<feature type="region of interest" description="Disordered" evidence="1">
    <location>
        <begin position="34"/>
        <end position="108"/>
    </location>
</feature>
<reference evidence="3" key="2">
    <citation type="submission" date="2002-11" db="EMBL/GenBank/DDBJ databases">
        <title>Oryza sativa nipponbare(GA3) genomic DNA, chromosome 2, BAC clone:OSJNBb0056C19.</title>
        <authorList>
            <person name="Sasaki T."/>
            <person name="Matsumoto T."/>
            <person name="Katayose Y."/>
        </authorList>
    </citation>
    <scope>NUCLEOTIDE SEQUENCE</scope>
</reference>
<proteinExistence type="predicted"/>
<evidence type="ECO:0000313" key="2">
    <source>
        <dbReference type="EMBL" id="BAD16012.1"/>
    </source>
</evidence>
<protein>
    <submittedName>
        <fullName evidence="2">Uncharacterized protein</fullName>
    </submittedName>
</protein>
<evidence type="ECO:0000313" key="4">
    <source>
        <dbReference type="Proteomes" id="UP000000763"/>
    </source>
</evidence>
<dbReference type="AlphaFoldDB" id="Q6Z6D4"/>
<name>Q6Z6D4_ORYSJ</name>
<sequence>MDGRVTTDRSIDVVACMVDTRGIHTRVCMRRARPAGVRNSGGPGARERARAVPTPTPRASMRRRMQLSRASRRARMESAVAARDEAGMGRKPEHRAPLRRPRKPPCRC</sequence>
<dbReference type="Proteomes" id="UP000000763">
    <property type="component" value="Chromosome 2"/>
</dbReference>
<reference evidence="2" key="1">
    <citation type="submission" date="2002-03" db="EMBL/GenBank/DDBJ databases">
        <title>Oryza sativa nipponbare(GA3) genomic DNA, chromosome 2, PAC clone:P0544H11.</title>
        <authorList>
            <person name="Sasaki T."/>
            <person name="Matsumoto T."/>
            <person name="Yamamoto K."/>
        </authorList>
    </citation>
    <scope>NUCLEOTIDE SEQUENCE</scope>
</reference>
<gene>
    <name evidence="3" type="ORF">OSJNBb0056C19.13</name>
    <name evidence="2" type="ORF">P0544H11.29</name>
</gene>
<feature type="compositionally biased region" description="Basic residues" evidence="1">
    <location>
        <begin position="60"/>
        <end position="73"/>
    </location>
</feature>
<dbReference type="EMBL" id="AP005008">
    <property type="protein sequence ID" value="BAD16012.1"/>
    <property type="molecule type" value="Genomic_DNA"/>
</dbReference>
<evidence type="ECO:0000313" key="3">
    <source>
        <dbReference type="EMBL" id="BAD38432.1"/>
    </source>
</evidence>
<dbReference type="EMBL" id="AP005915">
    <property type="protein sequence ID" value="BAD38432.1"/>
    <property type="molecule type" value="Genomic_DNA"/>
</dbReference>
<reference evidence="4" key="4">
    <citation type="journal article" date="2008" name="Nucleic Acids Res.">
        <title>The rice annotation project database (RAP-DB): 2008 update.</title>
        <authorList>
            <consortium name="The rice annotation project (RAP)"/>
        </authorList>
    </citation>
    <scope>GENOME REANNOTATION</scope>
    <source>
        <strain evidence="4">cv. Nipponbare</strain>
    </source>
</reference>
<reference evidence="4" key="3">
    <citation type="journal article" date="2005" name="Nature">
        <title>The map-based sequence of the rice genome.</title>
        <authorList>
            <consortium name="International rice genome sequencing project (IRGSP)"/>
            <person name="Matsumoto T."/>
            <person name="Wu J."/>
            <person name="Kanamori H."/>
            <person name="Katayose Y."/>
            <person name="Fujisawa M."/>
            <person name="Namiki N."/>
            <person name="Mizuno H."/>
            <person name="Yamamoto K."/>
            <person name="Antonio B.A."/>
            <person name="Baba T."/>
            <person name="Sakata K."/>
            <person name="Nagamura Y."/>
            <person name="Aoki H."/>
            <person name="Arikawa K."/>
            <person name="Arita K."/>
            <person name="Bito T."/>
            <person name="Chiden Y."/>
            <person name="Fujitsuka N."/>
            <person name="Fukunaka R."/>
            <person name="Hamada M."/>
            <person name="Harada C."/>
            <person name="Hayashi A."/>
            <person name="Hijishita S."/>
            <person name="Honda M."/>
            <person name="Hosokawa S."/>
            <person name="Ichikawa Y."/>
            <person name="Idonuma A."/>
            <person name="Iijima M."/>
            <person name="Ikeda M."/>
            <person name="Ikeno M."/>
            <person name="Ito K."/>
            <person name="Ito S."/>
            <person name="Ito T."/>
            <person name="Ito Y."/>
            <person name="Ito Y."/>
            <person name="Iwabuchi A."/>
            <person name="Kamiya K."/>
            <person name="Karasawa W."/>
            <person name="Kurita K."/>
            <person name="Katagiri S."/>
            <person name="Kikuta A."/>
            <person name="Kobayashi H."/>
            <person name="Kobayashi N."/>
            <person name="Machita K."/>
            <person name="Maehara T."/>
            <person name="Masukawa M."/>
            <person name="Mizubayashi T."/>
            <person name="Mukai Y."/>
            <person name="Nagasaki H."/>
            <person name="Nagata Y."/>
            <person name="Naito S."/>
            <person name="Nakashima M."/>
            <person name="Nakama Y."/>
            <person name="Nakamichi Y."/>
            <person name="Nakamura M."/>
            <person name="Meguro A."/>
            <person name="Negishi M."/>
            <person name="Ohta I."/>
            <person name="Ohta T."/>
            <person name="Okamoto M."/>
            <person name="Ono N."/>
            <person name="Saji S."/>
            <person name="Sakaguchi M."/>
            <person name="Sakai K."/>
            <person name="Shibata M."/>
            <person name="Shimokawa T."/>
            <person name="Song J."/>
            <person name="Takazaki Y."/>
            <person name="Terasawa K."/>
            <person name="Tsugane M."/>
            <person name="Tsuji K."/>
            <person name="Ueda S."/>
            <person name="Waki K."/>
            <person name="Yamagata H."/>
            <person name="Yamamoto M."/>
            <person name="Yamamoto S."/>
            <person name="Yamane H."/>
            <person name="Yoshiki S."/>
            <person name="Yoshihara R."/>
            <person name="Yukawa K."/>
            <person name="Zhong H."/>
            <person name="Yano M."/>
            <person name="Yuan Q."/>
            <person name="Ouyang S."/>
            <person name="Liu J."/>
            <person name="Jones K.M."/>
            <person name="Gansberger K."/>
            <person name="Moffat K."/>
            <person name="Hill J."/>
            <person name="Bera J."/>
            <person name="Fadrosh D."/>
            <person name="Jin S."/>
            <person name="Johri S."/>
            <person name="Kim M."/>
            <person name="Overton L."/>
            <person name="Reardon M."/>
            <person name="Tsitrin T."/>
            <person name="Vuong H."/>
            <person name="Weaver B."/>
            <person name="Ciecko A."/>
            <person name="Tallon L."/>
            <person name="Jackson J."/>
            <person name="Pai G."/>
            <person name="Aken S.V."/>
            <person name="Utterback T."/>
            <person name="Reidmuller S."/>
            <person name="Feldblyum T."/>
            <person name="Hsiao J."/>
            <person name="Zismann V."/>
            <person name="Iobst S."/>
            <person name="de Vazeille A.R."/>
            <person name="Buell C.R."/>
            <person name="Ying K."/>
            <person name="Li Y."/>
            <person name="Lu T."/>
            <person name="Huang Y."/>
            <person name="Zhao Q."/>
            <person name="Feng Q."/>
            <person name="Zhang L."/>
            <person name="Zhu J."/>
            <person name="Weng Q."/>
            <person name="Mu J."/>
            <person name="Lu Y."/>
            <person name="Fan D."/>
            <person name="Liu Y."/>
            <person name="Guan J."/>
            <person name="Zhang Y."/>
            <person name="Yu S."/>
            <person name="Liu X."/>
            <person name="Zhang Y."/>
            <person name="Hong G."/>
            <person name="Han B."/>
            <person name="Choisne N."/>
            <person name="Demange N."/>
            <person name="Orjeda G."/>
            <person name="Samain S."/>
            <person name="Cattolico L."/>
            <person name="Pelletier E."/>
            <person name="Couloux A."/>
            <person name="Segurens B."/>
            <person name="Wincker P."/>
            <person name="D'Hont A."/>
            <person name="Scarpelli C."/>
            <person name="Weissenbach J."/>
            <person name="Salanoubat M."/>
            <person name="Quetier F."/>
            <person name="Yu Y."/>
            <person name="Kim H.R."/>
            <person name="Rambo T."/>
            <person name="Currie J."/>
            <person name="Collura K."/>
            <person name="Luo M."/>
            <person name="Yang T."/>
            <person name="Ammiraju J.S.S."/>
            <person name="Engler F."/>
            <person name="Soderlund C."/>
            <person name="Wing R.A."/>
            <person name="Palmer L.E."/>
            <person name="de la Bastide M."/>
            <person name="Spiegel L."/>
            <person name="Nascimento L."/>
            <person name="Zutavern T."/>
            <person name="O'Shaughnessy A."/>
            <person name="Dike S."/>
            <person name="Dedhia N."/>
            <person name="Preston R."/>
            <person name="Balija V."/>
            <person name="McCombie W.R."/>
            <person name="Chow T."/>
            <person name="Chen H."/>
            <person name="Chung M."/>
            <person name="Chen C."/>
            <person name="Shaw J."/>
            <person name="Wu H."/>
            <person name="Hsiao K."/>
            <person name="Chao Y."/>
            <person name="Chu M."/>
            <person name="Cheng C."/>
            <person name="Hour A."/>
            <person name="Lee P."/>
            <person name="Lin S."/>
            <person name="Lin Y."/>
            <person name="Liou J."/>
            <person name="Liu S."/>
            <person name="Hsing Y."/>
            <person name="Raghuvanshi S."/>
            <person name="Mohanty A."/>
            <person name="Bharti A.K."/>
            <person name="Gaur A."/>
            <person name="Gupta V."/>
            <person name="Kumar D."/>
            <person name="Ravi V."/>
            <person name="Vij S."/>
            <person name="Kapur A."/>
            <person name="Khurana P."/>
            <person name="Khurana P."/>
            <person name="Khurana J.P."/>
            <person name="Tyagi A.K."/>
            <person name="Gaikwad K."/>
            <person name="Singh A."/>
            <person name="Dalal V."/>
            <person name="Srivastava S."/>
            <person name="Dixit A."/>
            <person name="Pal A.K."/>
            <person name="Ghazi I.A."/>
            <person name="Yadav M."/>
            <person name="Pandit A."/>
            <person name="Bhargava A."/>
            <person name="Sureshbabu K."/>
            <person name="Batra K."/>
            <person name="Sharma T.R."/>
            <person name="Mohapatra T."/>
            <person name="Singh N.K."/>
            <person name="Messing J."/>
            <person name="Nelson A.B."/>
            <person name="Fuks G."/>
            <person name="Kavchok S."/>
            <person name="Keizer G."/>
            <person name="Linton E."/>
            <person name="Llaca V."/>
            <person name="Song R."/>
            <person name="Tanyolac B."/>
            <person name="Young S."/>
            <person name="Ho-Il K."/>
            <person name="Hahn J.H."/>
            <person name="Sangsakoo G."/>
            <person name="Vanavichit A."/>
            <person name="de Mattos Luiz.A.T."/>
            <person name="Zimmer P.D."/>
            <person name="Malone G."/>
            <person name="Dellagostin O."/>
            <person name="de Oliveira A.C."/>
            <person name="Bevan M."/>
            <person name="Bancroft I."/>
            <person name="Minx P."/>
            <person name="Cordum H."/>
            <person name="Wilson R."/>
            <person name="Cheng Z."/>
            <person name="Jin W."/>
            <person name="Jiang J."/>
            <person name="Leong S.A."/>
            <person name="Iwama H."/>
            <person name="Gojobori T."/>
            <person name="Itoh T."/>
            <person name="Niimura Y."/>
            <person name="Fujii Y."/>
            <person name="Habara T."/>
            <person name="Sakai H."/>
            <person name="Sato Y."/>
            <person name="Wilson G."/>
            <person name="Kumar K."/>
            <person name="McCouch S."/>
            <person name="Juretic N."/>
            <person name="Hoen D."/>
            <person name="Wright S."/>
            <person name="Bruskiewich R."/>
            <person name="Bureau T."/>
            <person name="Miyao A."/>
            <person name="Hirochika H."/>
            <person name="Nishikawa T."/>
            <person name="Kadowaki K."/>
            <person name="Sugiura M."/>
            <person name="Burr B."/>
            <person name="Sasaki T."/>
        </authorList>
    </citation>
    <scope>NUCLEOTIDE SEQUENCE [LARGE SCALE GENOMIC DNA]</scope>
    <source>
        <strain evidence="4">cv. Nipponbare</strain>
    </source>
</reference>
<evidence type="ECO:0000256" key="1">
    <source>
        <dbReference type="SAM" id="MobiDB-lite"/>
    </source>
</evidence>
<feature type="compositionally biased region" description="Basic and acidic residues" evidence="1">
    <location>
        <begin position="82"/>
        <end position="96"/>
    </location>
</feature>
<accession>Q6Z6D4</accession>
<organism evidence="2 4">
    <name type="scientific">Oryza sativa subsp. japonica</name>
    <name type="common">Rice</name>
    <dbReference type="NCBI Taxonomy" id="39947"/>
    <lineage>
        <taxon>Eukaryota</taxon>
        <taxon>Viridiplantae</taxon>
        <taxon>Streptophyta</taxon>
        <taxon>Embryophyta</taxon>
        <taxon>Tracheophyta</taxon>
        <taxon>Spermatophyta</taxon>
        <taxon>Magnoliopsida</taxon>
        <taxon>Liliopsida</taxon>
        <taxon>Poales</taxon>
        <taxon>Poaceae</taxon>
        <taxon>BOP clade</taxon>
        <taxon>Oryzoideae</taxon>
        <taxon>Oryzeae</taxon>
        <taxon>Oryzinae</taxon>
        <taxon>Oryza</taxon>
        <taxon>Oryza sativa</taxon>
    </lineage>
</organism>
<feature type="compositionally biased region" description="Basic residues" evidence="1">
    <location>
        <begin position="97"/>
        <end position="108"/>
    </location>
</feature>